<dbReference type="EMBL" id="NOIG01000004">
    <property type="protein sequence ID" value="OYD51677.1"/>
    <property type="molecule type" value="Genomic_DNA"/>
</dbReference>
<sequence>MLTFAAPSAPATQAEAPCPGLAAGGPPATYWPCELLNAFALKMAASGHCVNMSMMLGHRPYALEQLALARGAADGELHHLAAQLQAYFDSPRPG</sequence>
<evidence type="ECO:0000313" key="2">
    <source>
        <dbReference type="Proteomes" id="UP000215441"/>
    </source>
</evidence>
<dbReference type="AlphaFoldDB" id="A0A235ET07"/>
<evidence type="ECO:0000313" key="1">
    <source>
        <dbReference type="EMBL" id="OYD51677.1"/>
    </source>
</evidence>
<proteinExistence type="predicted"/>
<accession>A0A235ET07</accession>
<dbReference type="RefSeq" id="WP_094288017.1">
    <property type="nucleotide sequence ID" value="NZ_NOIG01000004.1"/>
</dbReference>
<reference evidence="1 2" key="1">
    <citation type="submission" date="2017-07" db="EMBL/GenBank/DDBJ databases">
        <title>Acidovorax KNDSW TSA 6 genome sequence and assembly.</title>
        <authorList>
            <person name="Mayilraj S."/>
        </authorList>
    </citation>
    <scope>NUCLEOTIDE SEQUENCE [LARGE SCALE GENOMIC DNA]</scope>
    <source>
        <strain evidence="1 2">KNDSW-TSA6</strain>
    </source>
</reference>
<name>A0A235ET07_9BURK</name>
<dbReference type="Proteomes" id="UP000215441">
    <property type="component" value="Unassembled WGS sequence"/>
</dbReference>
<organism evidence="1 2">
    <name type="scientific">Acidovorax kalamii</name>
    <dbReference type="NCBI Taxonomy" id="2004485"/>
    <lineage>
        <taxon>Bacteria</taxon>
        <taxon>Pseudomonadati</taxon>
        <taxon>Pseudomonadota</taxon>
        <taxon>Betaproteobacteria</taxon>
        <taxon>Burkholderiales</taxon>
        <taxon>Comamonadaceae</taxon>
        <taxon>Acidovorax</taxon>
    </lineage>
</organism>
<keyword evidence="2" id="KW-1185">Reference proteome</keyword>
<protein>
    <submittedName>
        <fullName evidence="1">Uncharacterized protein</fullName>
    </submittedName>
</protein>
<gene>
    <name evidence="1" type="ORF">CBY09_04760</name>
</gene>
<dbReference type="OrthoDB" id="8908742at2"/>
<comment type="caution">
    <text evidence="1">The sequence shown here is derived from an EMBL/GenBank/DDBJ whole genome shotgun (WGS) entry which is preliminary data.</text>
</comment>